<dbReference type="EMBL" id="KB445799">
    <property type="protein sequence ID" value="EMD36067.1"/>
    <property type="molecule type" value="Genomic_DNA"/>
</dbReference>
<evidence type="ECO:0000313" key="1">
    <source>
        <dbReference type="EMBL" id="EMD36067.1"/>
    </source>
</evidence>
<evidence type="ECO:0000313" key="2">
    <source>
        <dbReference type="Proteomes" id="UP000016930"/>
    </source>
</evidence>
<gene>
    <name evidence="1" type="ORF">CERSUDRAFT_115980</name>
</gene>
<proteinExistence type="predicted"/>
<dbReference type="AlphaFoldDB" id="M2RCE0"/>
<keyword evidence="2" id="KW-1185">Reference proteome</keyword>
<dbReference type="Proteomes" id="UP000016930">
    <property type="component" value="Unassembled WGS sequence"/>
</dbReference>
<organism evidence="1 2">
    <name type="scientific">Ceriporiopsis subvermispora (strain B)</name>
    <name type="common">White-rot fungus</name>
    <name type="synonym">Gelatoporia subvermispora</name>
    <dbReference type="NCBI Taxonomy" id="914234"/>
    <lineage>
        <taxon>Eukaryota</taxon>
        <taxon>Fungi</taxon>
        <taxon>Dikarya</taxon>
        <taxon>Basidiomycota</taxon>
        <taxon>Agaricomycotina</taxon>
        <taxon>Agaricomycetes</taxon>
        <taxon>Polyporales</taxon>
        <taxon>Gelatoporiaceae</taxon>
        <taxon>Gelatoporia</taxon>
    </lineage>
</organism>
<accession>M2RCE0</accession>
<protein>
    <submittedName>
        <fullName evidence="1">Uncharacterized protein</fullName>
    </submittedName>
</protein>
<dbReference type="PROSITE" id="PS51257">
    <property type="entry name" value="PROKAR_LIPOPROTEIN"/>
    <property type="match status" value="1"/>
</dbReference>
<sequence length="233" mass="26067">MDRLYSGGIRCILPTQNASLPVAIACDRMDSPPWLFCLRDPLRHGQGTVAERFQSDLSGWNSEGTDARVSGDGALHYAQAPGELCTRACIIYSGRHRRQRKITRPDALSPDPSDASFTVCTIMHSRLAPLAICVWPFVWVRKLCHDHVCADLSSRFLRRAYDLGKAAEFFDSLILTSLDLLVRAAPRNHVYNEIPPVVGRCQLIVSFPRWYRTSASAMPIGNMDAALKERCHI</sequence>
<name>M2RCE0_CERS8</name>
<dbReference type="HOGENOM" id="CLU_1189788_0_0_1"/>
<reference evidence="1 2" key="1">
    <citation type="journal article" date="2012" name="Proc. Natl. Acad. Sci. U.S.A.">
        <title>Comparative genomics of Ceriporiopsis subvermispora and Phanerochaete chrysosporium provide insight into selective ligninolysis.</title>
        <authorList>
            <person name="Fernandez-Fueyo E."/>
            <person name="Ruiz-Duenas F.J."/>
            <person name="Ferreira P."/>
            <person name="Floudas D."/>
            <person name="Hibbett D.S."/>
            <person name="Canessa P."/>
            <person name="Larrondo L.F."/>
            <person name="James T.Y."/>
            <person name="Seelenfreund D."/>
            <person name="Lobos S."/>
            <person name="Polanco R."/>
            <person name="Tello M."/>
            <person name="Honda Y."/>
            <person name="Watanabe T."/>
            <person name="Watanabe T."/>
            <person name="Ryu J.S."/>
            <person name="Kubicek C.P."/>
            <person name="Schmoll M."/>
            <person name="Gaskell J."/>
            <person name="Hammel K.E."/>
            <person name="St John F.J."/>
            <person name="Vanden Wymelenberg A."/>
            <person name="Sabat G."/>
            <person name="Splinter BonDurant S."/>
            <person name="Syed K."/>
            <person name="Yadav J.S."/>
            <person name="Doddapaneni H."/>
            <person name="Subramanian V."/>
            <person name="Lavin J.L."/>
            <person name="Oguiza J.A."/>
            <person name="Perez G."/>
            <person name="Pisabarro A.G."/>
            <person name="Ramirez L."/>
            <person name="Santoyo F."/>
            <person name="Master E."/>
            <person name="Coutinho P.M."/>
            <person name="Henrissat B."/>
            <person name="Lombard V."/>
            <person name="Magnuson J.K."/>
            <person name="Kuees U."/>
            <person name="Hori C."/>
            <person name="Igarashi K."/>
            <person name="Samejima M."/>
            <person name="Held B.W."/>
            <person name="Barry K.W."/>
            <person name="LaButti K.M."/>
            <person name="Lapidus A."/>
            <person name="Lindquist E.A."/>
            <person name="Lucas S.M."/>
            <person name="Riley R."/>
            <person name="Salamov A.A."/>
            <person name="Hoffmeister D."/>
            <person name="Schwenk D."/>
            <person name="Hadar Y."/>
            <person name="Yarden O."/>
            <person name="de Vries R.P."/>
            <person name="Wiebenga A."/>
            <person name="Stenlid J."/>
            <person name="Eastwood D."/>
            <person name="Grigoriev I.V."/>
            <person name="Berka R.M."/>
            <person name="Blanchette R.A."/>
            <person name="Kersten P."/>
            <person name="Martinez A.T."/>
            <person name="Vicuna R."/>
            <person name="Cullen D."/>
        </authorList>
    </citation>
    <scope>NUCLEOTIDE SEQUENCE [LARGE SCALE GENOMIC DNA]</scope>
    <source>
        <strain evidence="1 2">B</strain>
    </source>
</reference>